<proteinExistence type="predicted"/>
<dbReference type="EMBL" id="JAIMJA010000036">
    <property type="protein sequence ID" value="MCE2597235.1"/>
    <property type="molecule type" value="Genomic_DNA"/>
</dbReference>
<keyword evidence="2" id="KW-1185">Reference proteome</keyword>
<dbReference type="Proteomes" id="UP001201273">
    <property type="component" value="Unassembled WGS sequence"/>
</dbReference>
<dbReference type="RefSeq" id="WP_233054989.1">
    <property type="nucleotide sequence ID" value="NZ_JAIMJA010000036.1"/>
</dbReference>
<name>A0ABS8WFH0_9GAMM</name>
<accession>A0ABS8WFH0</accession>
<comment type="caution">
    <text evidence="1">The sequence shown here is derived from an EMBL/GenBank/DDBJ whole genome shotgun (WGS) entry which is preliminary data.</text>
</comment>
<evidence type="ECO:0000313" key="2">
    <source>
        <dbReference type="Proteomes" id="UP001201273"/>
    </source>
</evidence>
<sequence length="104" mass="11273">MIVKGMILSKSDVQPVSKVNPKSGEAKKVGTLKLLVTEPTQVIDVGINENIIAADGINQLRALSGDYHEFTIEFKEMSFGNDAGKHVQINGFHLVNLPAKTAQK</sequence>
<evidence type="ECO:0000313" key="1">
    <source>
        <dbReference type="EMBL" id="MCE2597235.1"/>
    </source>
</evidence>
<protein>
    <submittedName>
        <fullName evidence="1">Uncharacterized protein</fullName>
    </submittedName>
</protein>
<reference evidence="1 2" key="1">
    <citation type="journal article" date="2022" name="Environ. Microbiol. Rep.">
        <title>Eco-phylogenetic analyses reveal divergent evolution of vitamin B12 metabolism in the marine bacterial family 'Psychromonadaceae'.</title>
        <authorList>
            <person name="Jin X."/>
            <person name="Yang Y."/>
            <person name="Cao H."/>
            <person name="Gao B."/>
            <person name="Zhao Z."/>
        </authorList>
    </citation>
    <scope>NUCLEOTIDE SEQUENCE [LARGE SCALE GENOMIC DNA]</scope>
    <source>
        <strain evidence="1 2">MKS20</strain>
    </source>
</reference>
<organism evidence="1 2">
    <name type="scientific">Motilimonas cestriensis</name>
    <dbReference type="NCBI Taxonomy" id="2742685"/>
    <lineage>
        <taxon>Bacteria</taxon>
        <taxon>Pseudomonadati</taxon>
        <taxon>Pseudomonadota</taxon>
        <taxon>Gammaproteobacteria</taxon>
        <taxon>Alteromonadales</taxon>
        <taxon>Alteromonadales genera incertae sedis</taxon>
        <taxon>Motilimonas</taxon>
    </lineage>
</organism>
<gene>
    <name evidence="1" type="ORF">K6Y31_20895</name>
</gene>